<protein>
    <submittedName>
        <fullName evidence="3">Uncharacterized protein</fullName>
    </submittedName>
</protein>
<feature type="non-terminal residue" evidence="3">
    <location>
        <position position="93"/>
    </location>
</feature>
<feature type="compositionally biased region" description="Pro residues" evidence="1">
    <location>
        <begin position="50"/>
        <end position="72"/>
    </location>
</feature>
<sequence length="93" mass="10469">MSPTLSFIVILLICDLFSASQGSPIDVCLGGAKFCHRALQKLRWIWPKPWNWPRPKPPPNKPSPNKPSPNKPPKPKPDMPDIADVPPPSYEEY</sequence>
<reference evidence="3" key="1">
    <citation type="submission" date="2022-03" db="EMBL/GenBank/DDBJ databases">
        <authorList>
            <person name="Martin H S."/>
        </authorList>
    </citation>
    <scope>NUCLEOTIDE SEQUENCE [LARGE SCALE GENOMIC DNA]</scope>
</reference>
<name>A0ABN8J753_9NEOP</name>
<feature type="chain" id="PRO_5045666057" evidence="2">
    <location>
        <begin position="23"/>
        <end position="93"/>
    </location>
</feature>
<dbReference type="EMBL" id="CAKOGK010000174">
    <property type="protein sequence ID" value="CAH2080301.1"/>
    <property type="molecule type" value="Genomic_DNA"/>
</dbReference>
<evidence type="ECO:0000256" key="2">
    <source>
        <dbReference type="SAM" id="SignalP"/>
    </source>
</evidence>
<evidence type="ECO:0000313" key="3">
    <source>
        <dbReference type="EMBL" id="CAH2080301.1"/>
    </source>
</evidence>
<feature type="signal peptide" evidence="2">
    <location>
        <begin position="1"/>
        <end position="22"/>
    </location>
</feature>
<keyword evidence="2" id="KW-0732">Signal</keyword>
<comment type="caution">
    <text evidence="3">The sequence shown here is derived from an EMBL/GenBank/DDBJ whole genome shotgun (WGS) entry which is preliminary data.</text>
</comment>
<proteinExistence type="predicted"/>
<feature type="region of interest" description="Disordered" evidence="1">
    <location>
        <begin position="48"/>
        <end position="93"/>
    </location>
</feature>
<gene>
    <name evidence="3" type="ORF">IPOD504_LOCUS17772</name>
</gene>
<keyword evidence="4" id="KW-1185">Reference proteome</keyword>
<evidence type="ECO:0000256" key="1">
    <source>
        <dbReference type="SAM" id="MobiDB-lite"/>
    </source>
</evidence>
<accession>A0ABN8J753</accession>
<organism evidence="3 4">
    <name type="scientific">Iphiclides podalirius</name>
    <name type="common">scarce swallowtail</name>
    <dbReference type="NCBI Taxonomy" id="110791"/>
    <lineage>
        <taxon>Eukaryota</taxon>
        <taxon>Metazoa</taxon>
        <taxon>Ecdysozoa</taxon>
        <taxon>Arthropoda</taxon>
        <taxon>Hexapoda</taxon>
        <taxon>Insecta</taxon>
        <taxon>Pterygota</taxon>
        <taxon>Neoptera</taxon>
        <taxon>Endopterygota</taxon>
        <taxon>Lepidoptera</taxon>
        <taxon>Glossata</taxon>
        <taxon>Ditrysia</taxon>
        <taxon>Papilionoidea</taxon>
        <taxon>Papilionidae</taxon>
        <taxon>Papilioninae</taxon>
        <taxon>Iphiclides</taxon>
    </lineage>
</organism>
<dbReference type="Proteomes" id="UP000837857">
    <property type="component" value="Unassembled WGS sequence"/>
</dbReference>
<evidence type="ECO:0000313" key="4">
    <source>
        <dbReference type="Proteomes" id="UP000837857"/>
    </source>
</evidence>